<gene>
    <name evidence="3" type="ORF">PVAP13_9KG562630</name>
    <name evidence="2" type="ORF">PVAP13_9NG778877</name>
</gene>
<evidence type="ECO:0000313" key="4">
    <source>
        <dbReference type="Proteomes" id="UP000823388"/>
    </source>
</evidence>
<sequence>MAYFWAFKSGRLGRYPLCAVRRSINSKRGKEPKAGTDGLIKRKSGPQAMHQQPQVGGLESSRDPALALAM</sequence>
<dbReference type="EMBL" id="CM029053">
    <property type="protein sequence ID" value="KAG2555208.1"/>
    <property type="molecule type" value="Genomic_DNA"/>
</dbReference>
<proteinExistence type="predicted"/>
<evidence type="ECO:0000256" key="1">
    <source>
        <dbReference type="SAM" id="MobiDB-lite"/>
    </source>
</evidence>
<dbReference type="Proteomes" id="UP000823388">
    <property type="component" value="Chromosome 9K"/>
</dbReference>
<reference evidence="2 4" key="1">
    <citation type="submission" date="2020-05" db="EMBL/GenBank/DDBJ databases">
        <title>WGS assembly of Panicum virgatum.</title>
        <authorList>
            <person name="Lovell J.T."/>
            <person name="Jenkins J."/>
            <person name="Shu S."/>
            <person name="Juenger T.E."/>
            <person name="Schmutz J."/>
        </authorList>
    </citation>
    <scope>NUCLEOTIDE SEQUENCE</scope>
    <source>
        <strain evidence="2">AP13</strain>
        <strain evidence="4">cv. AP13</strain>
    </source>
</reference>
<feature type="region of interest" description="Disordered" evidence="1">
    <location>
        <begin position="25"/>
        <end position="70"/>
    </location>
</feature>
<comment type="caution">
    <text evidence="2">The sequence shown here is derived from an EMBL/GenBank/DDBJ whole genome shotgun (WGS) entry which is preliminary data.</text>
</comment>
<evidence type="ECO:0000313" key="2">
    <source>
        <dbReference type="EMBL" id="KAG2543946.1"/>
    </source>
</evidence>
<dbReference type="Proteomes" id="UP000823388">
    <property type="component" value="Chromosome 9N"/>
</dbReference>
<keyword evidence="4" id="KW-1185">Reference proteome</keyword>
<dbReference type="EMBL" id="CM029054">
    <property type="protein sequence ID" value="KAG2543946.1"/>
    <property type="molecule type" value="Genomic_DNA"/>
</dbReference>
<protein>
    <submittedName>
        <fullName evidence="2">Uncharacterized protein</fullName>
    </submittedName>
</protein>
<name>A0A8T0NA62_PANVG</name>
<evidence type="ECO:0000313" key="3">
    <source>
        <dbReference type="EMBL" id="KAG2555208.1"/>
    </source>
</evidence>
<dbReference type="AlphaFoldDB" id="A0A8T0NA62"/>
<organism evidence="2 4">
    <name type="scientific">Panicum virgatum</name>
    <name type="common">Blackwell switchgrass</name>
    <dbReference type="NCBI Taxonomy" id="38727"/>
    <lineage>
        <taxon>Eukaryota</taxon>
        <taxon>Viridiplantae</taxon>
        <taxon>Streptophyta</taxon>
        <taxon>Embryophyta</taxon>
        <taxon>Tracheophyta</taxon>
        <taxon>Spermatophyta</taxon>
        <taxon>Magnoliopsida</taxon>
        <taxon>Liliopsida</taxon>
        <taxon>Poales</taxon>
        <taxon>Poaceae</taxon>
        <taxon>PACMAD clade</taxon>
        <taxon>Panicoideae</taxon>
        <taxon>Panicodae</taxon>
        <taxon>Paniceae</taxon>
        <taxon>Panicinae</taxon>
        <taxon>Panicum</taxon>
        <taxon>Panicum sect. Hiantes</taxon>
    </lineage>
</organism>
<accession>A0A8T0NA62</accession>